<dbReference type="Proteomes" id="UP000305948">
    <property type="component" value="Unassembled WGS sequence"/>
</dbReference>
<dbReference type="InterPro" id="IPR008928">
    <property type="entry name" value="6-hairpin_glycosidase_sf"/>
</dbReference>
<feature type="chain" id="PRO_5022940285" description="Six-hairpin glycosidase" evidence="2">
    <location>
        <begin position="31"/>
        <end position="440"/>
    </location>
</feature>
<dbReference type="GO" id="GO:0016787">
    <property type="term" value="F:hydrolase activity"/>
    <property type="evidence" value="ECO:0007669"/>
    <property type="project" value="UniProtKB-KW"/>
</dbReference>
<dbReference type="PANTHER" id="PTHR41814:SF1">
    <property type="entry name" value="CELLULASE"/>
    <property type="match status" value="1"/>
</dbReference>
<dbReference type="OrthoDB" id="4138492at2759"/>
<dbReference type="AlphaFoldDB" id="A0A5C3N4V4"/>
<dbReference type="InterPro" id="IPR012341">
    <property type="entry name" value="6hp_glycosidase-like_sf"/>
</dbReference>
<evidence type="ECO:0000313" key="4">
    <source>
        <dbReference type="Proteomes" id="UP000305948"/>
    </source>
</evidence>
<dbReference type="PANTHER" id="PTHR41814">
    <property type="entry name" value="EXPRESSED PROTEIN"/>
    <property type="match status" value="1"/>
</dbReference>
<name>A0A5C3N4V4_9AGAM</name>
<dbReference type="GO" id="GO:0005975">
    <property type="term" value="P:carbohydrate metabolic process"/>
    <property type="evidence" value="ECO:0007669"/>
    <property type="project" value="InterPro"/>
</dbReference>
<feature type="signal peptide" evidence="2">
    <location>
        <begin position="1"/>
        <end position="30"/>
    </location>
</feature>
<dbReference type="SUPFAM" id="SSF48208">
    <property type="entry name" value="Six-hairpin glycosidases"/>
    <property type="match status" value="1"/>
</dbReference>
<evidence type="ECO:0000256" key="1">
    <source>
        <dbReference type="ARBA" id="ARBA00022801"/>
    </source>
</evidence>
<evidence type="ECO:0008006" key="5">
    <source>
        <dbReference type="Google" id="ProtNLM"/>
    </source>
</evidence>
<keyword evidence="2" id="KW-0732">Signal</keyword>
<proteinExistence type="predicted"/>
<accession>A0A5C3N4V4</accession>
<dbReference type="Gene3D" id="1.50.10.10">
    <property type="match status" value="1"/>
</dbReference>
<evidence type="ECO:0000256" key="2">
    <source>
        <dbReference type="SAM" id="SignalP"/>
    </source>
</evidence>
<dbReference type="Pfam" id="PF07470">
    <property type="entry name" value="Glyco_hydro_88"/>
    <property type="match status" value="1"/>
</dbReference>
<sequence>MVLTARLTHVPSLFWLSAIVLSLCASPTAAKDLTDEQLSHVEANLADGAHDPWELGTRAQAVTELHSSSFSVFSDTKLPLAASLFKDGPPSSLDPVLDIAHTIVANRSVSNGGITGPQALMANDALGDPASIGVAVLLANWTLGKNGGDGQYSGVDYEQAAKDQLDFLFLGPRTDDGAISHRTEQVQLWSDYVYMVPPFLAYYGVTTGNQSLLAEAYNQCKLYRSYLRDESAGGLWKHIVLGDWDDQDHWSTGNGWAAGGMLRVLATIQHSDYADAMKSEQSDLATWVEEIHTAMYPWLQLSGVFRNYADIPVDGNRNFEDAASAALLAATVYRLAITSGVETHIADAERSRAALLGPNTNVTNVNSDFEHFTSDFWLTPVVLPYDFSHEGKHSPESQAFVLEMEAARRDWQNAGGKASLLDLRSTQNVRRYKNRLDGSL</sequence>
<dbReference type="EMBL" id="ML213509">
    <property type="protein sequence ID" value="TFK52313.1"/>
    <property type="molecule type" value="Genomic_DNA"/>
</dbReference>
<keyword evidence="4" id="KW-1185">Reference proteome</keyword>
<keyword evidence="1" id="KW-0378">Hydrolase</keyword>
<gene>
    <name evidence="3" type="ORF">OE88DRAFT_1657509</name>
</gene>
<evidence type="ECO:0000313" key="3">
    <source>
        <dbReference type="EMBL" id="TFK52313.1"/>
    </source>
</evidence>
<protein>
    <recommendedName>
        <fullName evidence="5">Six-hairpin glycosidase</fullName>
    </recommendedName>
</protein>
<reference evidence="3 4" key="1">
    <citation type="journal article" date="2019" name="Nat. Ecol. Evol.">
        <title>Megaphylogeny resolves global patterns of mushroom evolution.</title>
        <authorList>
            <person name="Varga T."/>
            <person name="Krizsan K."/>
            <person name="Foldi C."/>
            <person name="Dima B."/>
            <person name="Sanchez-Garcia M."/>
            <person name="Sanchez-Ramirez S."/>
            <person name="Szollosi G.J."/>
            <person name="Szarkandi J.G."/>
            <person name="Papp V."/>
            <person name="Albert L."/>
            <person name="Andreopoulos W."/>
            <person name="Angelini C."/>
            <person name="Antonin V."/>
            <person name="Barry K.W."/>
            <person name="Bougher N.L."/>
            <person name="Buchanan P."/>
            <person name="Buyck B."/>
            <person name="Bense V."/>
            <person name="Catcheside P."/>
            <person name="Chovatia M."/>
            <person name="Cooper J."/>
            <person name="Damon W."/>
            <person name="Desjardin D."/>
            <person name="Finy P."/>
            <person name="Geml J."/>
            <person name="Haridas S."/>
            <person name="Hughes K."/>
            <person name="Justo A."/>
            <person name="Karasinski D."/>
            <person name="Kautmanova I."/>
            <person name="Kiss B."/>
            <person name="Kocsube S."/>
            <person name="Kotiranta H."/>
            <person name="LaButti K.M."/>
            <person name="Lechner B.E."/>
            <person name="Liimatainen K."/>
            <person name="Lipzen A."/>
            <person name="Lukacs Z."/>
            <person name="Mihaltcheva S."/>
            <person name="Morgado L.N."/>
            <person name="Niskanen T."/>
            <person name="Noordeloos M.E."/>
            <person name="Ohm R.A."/>
            <person name="Ortiz-Santana B."/>
            <person name="Ovrebo C."/>
            <person name="Racz N."/>
            <person name="Riley R."/>
            <person name="Savchenko A."/>
            <person name="Shiryaev A."/>
            <person name="Soop K."/>
            <person name="Spirin V."/>
            <person name="Szebenyi C."/>
            <person name="Tomsovsky M."/>
            <person name="Tulloss R.E."/>
            <person name="Uehling J."/>
            <person name="Grigoriev I.V."/>
            <person name="Vagvolgyi C."/>
            <person name="Papp T."/>
            <person name="Martin F.M."/>
            <person name="Miettinen O."/>
            <person name="Hibbett D.S."/>
            <person name="Nagy L.G."/>
        </authorList>
    </citation>
    <scope>NUCLEOTIDE SEQUENCE [LARGE SCALE GENOMIC DNA]</scope>
    <source>
        <strain evidence="3 4">OMC1185</strain>
    </source>
</reference>
<dbReference type="InterPro" id="IPR010905">
    <property type="entry name" value="Glyco_hydro_88"/>
</dbReference>
<organism evidence="3 4">
    <name type="scientific">Heliocybe sulcata</name>
    <dbReference type="NCBI Taxonomy" id="5364"/>
    <lineage>
        <taxon>Eukaryota</taxon>
        <taxon>Fungi</taxon>
        <taxon>Dikarya</taxon>
        <taxon>Basidiomycota</taxon>
        <taxon>Agaricomycotina</taxon>
        <taxon>Agaricomycetes</taxon>
        <taxon>Gloeophyllales</taxon>
        <taxon>Gloeophyllaceae</taxon>
        <taxon>Heliocybe</taxon>
    </lineage>
</organism>